<accession>A0ABT6R420</accession>
<dbReference type="Proteomes" id="UP001243286">
    <property type="component" value="Unassembled WGS sequence"/>
</dbReference>
<evidence type="ECO:0000313" key="2">
    <source>
        <dbReference type="Proteomes" id="UP001243286"/>
    </source>
</evidence>
<proteinExistence type="predicted"/>
<name>A0ABT6R420_9BACL</name>
<dbReference type="EMBL" id="JASBQV010000017">
    <property type="protein sequence ID" value="MDI3235570.1"/>
    <property type="molecule type" value="Genomic_DNA"/>
</dbReference>
<gene>
    <name evidence="1" type="ORF">QK289_11170</name>
</gene>
<comment type="caution">
    <text evidence="1">The sequence shown here is derived from an EMBL/GenBank/DDBJ whole genome shotgun (WGS) entry which is preliminary data.</text>
</comment>
<evidence type="ECO:0000313" key="1">
    <source>
        <dbReference type="EMBL" id="MDI3235570.1"/>
    </source>
</evidence>
<organism evidence="1 2">
    <name type="scientific">Exiguobacterium antarcticum</name>
    <dbReference type="NCBI Taxonomy" id="132920"/>
    <lineage>
        <taxon>Bacteria</taxon>
        <taxon>Bacillati</taxon>
        <taxon>Bacillota</taxon>
        <taxon>Bacilli</taxon>
        <taxon>Bacillales</taxon>
        <taxon>Bacillales Family XII. Incertae Sedis</taxon>
        <taxon>Exiguobacterium</taxon>
    </lineage>
</organism>
<dbReference type="RefSeq" id="WP_236624277.1">
    <property type="nucleotide sequence ID" value="NZ_JANJYY010000001.1"/>
</dbReference>
<keyword evidence="2" id="KW-1185">Reference proteome</keyword>
<protein>
    <submittedName>
        <fullName evidence="1">Uncharacterized protein</fullName>
    </submittedName>
</protein>
<sequence length="336" mass="38934">MHQSRWMEQPLAIEQKRLAALNRQELAIEVGRLSELASEDDVLYLLYTIQEAYLAMEDGTESYSAVVEPYLRLDGVEQVMAIFMYERGERYSFDLALRTASPYLPYGLSLKLEEVAQFRKKTLRAKQQTDDSAYLQLEGKPSGDLTEEEWIELYRHGTIVEQMRGVGQTSLVNHPSLAKYIASDYLTGRDVQHQSVLVSHLLLGQIPRDERLYPLYVENEAFDIWMAFDHAEQLEVYMKTQTDQLQRFADAAFALERMDPFKAILFMNWYQILFPDERIDRSEPLDDWLDAIEELAELDFVSEMPPGGLGQQAQKIYRAVHLLLPEGTMYEQALLQ</sequence>
<reference evidence="1 2" key="1">
    <citation type="submission" date="2023-04" db="EMBL/GenBank/DDBJ databases">
        <title>Antarctic isolates genomes.</title>
        <authorList>
            <person name="Dimov S.G."/>
        </authorList>
    </citation>
    <scope>NUCLEOTIDE SEQUENCE [LARGE SCALE GENOMIC DNA]</scope>
    <source>
        <strain evidence="1 2">AL19</strain>
    </source>
</reference>